<dbReference type="InParanoid" id="G1KA32"/>
<keyword evidence="15" id="KW-0539">Nucleus</keyword>
<dbReference type="Proteomes" id="UP000001646">
    <property type="component" value="Chromosome 3"/>
</dbReference>
<evidence type="ECO:0000256" key="3">
    <source>
        <dbReference type="ARBA" id="ARBA00006692"/>
    </source>
</evidence>
<dbReference type="Pfam" id="PF00069">
    <property type="entry name" value="Pkinase"/>
    <property type="match status" value="1"/>
</dbReference>
<dbReference type="Pfam" id="PF00989">
    <property type="entry name" value="PAS"/>
    <property type="match status" value="1"/>
</dbReference>
<evidence type="ECO:0000256" key="20">
    <source>
        <dbReference type="PROSITE-ProRule" id="PRU10141"/>
    </source>
</evidence>
<keyword evidence="12 20" id="KW-0067">ATP-binding</keyword>
<dbReference type="PANTHER" id="PTHR24346:SF51">
    <property type="entry name" value="PAS DOMAIN-CONTAINING SERINE_THREONINE-PROTEIN KINASE"/>
    <property type="match status" value="1"/>
</dbReference>
<keyword evidence="9" id="KW-0677">Repeat</keyword>
<feature type="compositionally biased region" description="Polar residues" evidence="21">
    <location>
        <begin position="10"/>
        <end position="21"/>
    </location>
</feature>
<evidence type="ECO:0000259" key="22">
    <source>
        <dbReference type="PROSITE" id="PS50011"/>
    </source>
</evidence>
<reference evidence="24 25" key="1">
    <citation type="submission" date="2009-12" db="EMBL/GenBank/DDBJ databases">
        <title>The Genome Sequence of Anolis carolinensis (Green Anole Lizard).</title>
        <authorList>
            <consortium name="The Genome Sequencing Platform"/>
            <person name="Di Palma F."/>
            <person name="Alfoldi J."/>
            <person name="Heiman D."/>
            <person name="Young S."/>
            <person name="Grabherr M."/>
            <person name="Johnson J."/>
            <person name="Lander E.S."/>
            <person name="Lindblad-Toh K."/>
        </authorList>
    </citation>
    <scope>NUCLEOTIDE SEQUENCE [LARGE SCALE GENOMIC DNA]</scope>
    <source>
        <strain evidence="24 25">JBL SC #1</strain>
    </source>
</reference>
<dbReference type="GO" id="GO:0005524">
    <property type="term" value="F:ATP binding"/>
    <property type="evidence" value="ECO:0007669"/>
    <property type="project" value="UniProtKB-UniRule"/>
</dbReference>
<evidence type="ECO:0000256" key="10">
    <source>
        <dbReference type="ARBA" id="ARBA00022741"/>
    </source>
</evidence>
<dbReference type="PANTHER" id="PTHR24346">
    <property type="entry name" value="MAP/MICROTUBULE AFFINITY-REGULATING KINASE"/>
    <property type="match status" value="1"/>
</dbReference>
<dbReference type="Pfam" id="PF13426">
    <property type="entry name" value="PAS_9"/>
    <property type="match status" value="2"/>
</dbReference>
<accession>G1KA32</accession>
<dbReference type="GeneTree" id="ENSGT00940000159035"/>
<dbReference type="GO" id="GO:0005737">
    <property type="term" value="C:cytoplasm"/>
    <property type="evidence" value="ECO:0000318"/>
    <property type="project" value="GO_Central"/>
</dbReference>
<evidence type="ECO:0000256" key="4">
    <source>
        <dbReference type="ARBA" id="ARBA00012513"/>
    </source>
</evidence>
<reference evidence="24" key="2">
    <citation type="submission" date="2025-08" db="UniProtKB">
        <authorList>
            <consortium name="Ensembl"/>
        </authorList>
    </citation>
    <scope>IDENTIFICATION</scope>
</reference>
<dbReference type="GO" id="GO:0005829">
    <property type="term" value="C:cytosol"/>
    <property type="evidence" value="ECO:0000318"/>
    <property type="project" value="GO_Central"/>
</dbReference>
<dbReference type="InterPro" id="IPR017441">
    <property type="entry name" value="Protein_kinase_ATP_BS"/>
</dbReference>
<evidence type="ECO:0000256" key="21">
    <source>
        <dbReference type="SAM" id="MobiDB-lite"/>
    </source>
</evidence>
<feature type="domain" description="Protein kinase" evidence="22">
    <location>
        <begin position="1094"/>
        <end position="1346"/>
    </location>
</feature>
<evidence type="ECO:0000256" key="19">
    <source>
        <dbReference type="ARBA" id="ARBA00071822"/>
    </source>
</evidence>
<dbReference type="FunFam" id="3.30.450.20:FF:000059">
    <property type="entry name" value="PAS domain containing serine/threonine kinase"/>
    <property type="match status" value="1"/>
</dbReference>
<dbReference type="PROSITE" id="PS50011">
    <property type="entry name" value="PROTEIN_KINASE_DOM"/>
    <property type="match status" value="1"/>
</dbReference>
<dbReference type="Ensembl" id="ENSACAT00000001954.4">
    <property type="protein sequence ID" value="ENSACAP00000001908.4"/>
    <property type="gene ID" value="ENSACAG00000001962.4"/>
</dbReference>
<dbReference type="InterPro" id="IPR011009">
    <property type="entry name" value="Kinase-like_dom_sf"/>
</dbReference>
<dbReference type="NCBIfam" id="TIGR00229">
    <property type="entry name" value="sensory_box"/>
    <property type="match status" value="1"/>
</dbReference>
<dbReference type="Gene3D" id="1.10.510.10">
    <property type="entry name" value="Transferase(Phosphotransferase) domain 1"/>
    <property type="match status" value="1"/>
</dbReference>
<keyword evidence="5" id="KW-0963">Cytoplasm</keyword>
<evidence type="ECO:0000259" key="23">
    <source>
        <dbReference type="PROSITE" id="PS50112"/>
    </source>
</evidence>
<comment type="similarity">
    <text evidence="3">Belongs to the protein kinase superfamily. CAMK Ser/Thr protein kinase family.</text>
</comment>
<dbReference type="SMART" id="SM00091">
    <property type="entry name" value="PAS"/>
    <property type="match status" value="3"/>
</dbReference>
<feature type="region of interest" description="Disordered" evidence="21">
    <location>
        <begin position="524"/>
        <end position="547"/>
    </location>
</feature>
<gene>
    <name evidence="24" type="primary">PASK</name>
</gene>
<sequence length="1428" mass="157698">MSAKEGPSSKEASLGSSVTQSLPGVCEELSKTFPWTSKKRKSGLSKLCKKKTSLTENGWNSYCLSSLAARNICTSKLHNSWTQLKSTSLSCSICNASSCSLLNVLALGESTQALPTSIRNPNKAIFTVDVRTTEILVANDKACKLLGYSTQEVIGQKLSQMISKSSWDIMEALKEEHADAEEHENVIPGIVVDVISRSSEKIPVSVWTRRIKTPQNKYCVVVLEPVERLSATVFFTSNGEIVSCDPLFAHLHGYAASEDVIGHYITDLIPSIQIPTPGKKIPQNIKIQRSVGRAREGTTFPLSLKLKVNLPDQDSILVRDNDEPEVEADISENNTPSFPVNCSFCATIWVFTTINGLITVQADGTIYGISNTFSLMLFGYEKKELLGQNITFLIPGFYKYMDKAGNSSLQLRRSRGSSDAENESKFKQTRMDGCGTVEINEGITPYTAGDMSSLGLQEQELTGSDEGQFHTGNGTQQGNGGSLLSFLSPPPQASTPVNGRDSTVSMNVSVADQILSSERVSEGVSTDHQATKPVNSQQCEISSPNKSQSELYALESRAEQQEKDFVGKSCGLLQGEEEEEEGDTIDTHSFCFPYEMMESVPIIKSDGAELQNREERQLDGEFNLPSLVLPHAEVSTSLNREDTADSHVLDPDVVFPSENLEDGHFTETAKPISSQENEACFPQQLHMEPSVLEDETKVQERVLSRNSADFLQKEGEDSLSDKHASGLLPETLKCQYTPTSNGKNGSLLDDETLAMNILDDFGHEISVPCDASDPTLDEPMYNTVCHLQETHGPLESRARNGGLGNVPLENLSSDLPAFLYEERSSNSPVSMGLLSPCDDLAVVEGKTTDVTDSLCCDLKDLGIRSGEVCSATPELTQLSLNEEDHGQFLNQTNNTSASNQIDLLLKGESPTGCQRNLLASKHSGLSSLDVARNCSSGSGESTGRHLEIHSPGNEERSQEEFMALKQVTSTPVKVLSPGISLNNEIHEGSYSGNCYHRDGSRLSILFEVKRVELQDPAALFCIWVMRDHFQSQKEAAAKTHLLLSRLASSSHTVVDVSAVNLAELIKTTPLFENSRRVEELEKLKACEGEYEKKYDTLGLIGKGAFGFVWTAKCRKDQKEVVVKFIWKERVLDYCWVEDPELGTITQEILILRKLQHPNIIKVLDVFENRQFFQLVMEKHGSGLDLFTFIDNQPNLDEPLASYIFRQLVSAVAYLRCQNILHRDIKDENIIIAEDFTIKLIDFGSAAYLEPGKLFYTFCGTIEYCSPEVLSGNPYLGPELEMWSLGITLYTIIFGENPFCELEETMDPVLRPPYSVSDGLMDLLSGLLQPFPEDRTTLEVVVKHPWVTQCVNLANYTWEEVFASVKSEGSRFKIFSTVCSHGGIWAAPSIESEQSFNDDLYNFEQPNPPPTRIGTSLEQEPSTSLQCQD</sequence>
<dbReference type="CDD" id="cd00130">
    <property type="entry name" value="PAS"/>
    <property type="match status" value="2"/>
</dbReference>
<organism evidence="24 25">
    <name type="scientific">Anolis carolinensis</name>
    <name type="common">Green anole</name>
    <name type="synonym">American chameleon</name>
    <dbReference type="NCBI Taxonomy" id="28377"/>
    <lineage>
        <taxon>Eukaryota</taxon>
        <taxon>Metazoa</taxon>
        <taxon>Chordata</taxon>
        <taxon>Craniata</taxon>
        <taxon>Vertebrata</taxon>
        <taxon>Euteleostomi</taxon>
        <taxon>Lepidosauria</taxon>
        <taxon>Squamata</taxon>
        <taxon>Bifurcata</taxon>
        <taxon>Unidentata</taxon>
        <taxon>Episquamata</taxon>
        <taxon>Toxicofera</taxon>
        <taxon>Iguania</taxon>
        <taxon>Dactyloidae</taxon>
        <taxon>Anolis</taxon>
    </lineage>
</organism>
<dbReference type="GO" id="GO:0045719">
    <property type="term" value="P:negative regulation of glycogen biosynthetic process"/>
    <property type="evidence" value="ECO:0000318"/>
    <property type="project" value="GO_Central"/>
</dbReference>
<dbReference type="Gene3D" id="3.30.450.20">
    <property type="entry name" value="PAS domain"/>
    <property type="match status" value="1"/>
</dbReference>
<evidence type="ECO:0000256" key="6">
    <source>
        <dbReference type="ARBA" id="ARBA00022527"/>
    </source>
</evidence>
<evidence type="ECO:0000256" key="1">
    <source>
        <dbReference type="ARBA" id="ARBA00004123"/>
    </source>
</evidence>
<dbReference type="InterPro" id="IPR000719">
    <property type="entry name" value="Prot_kinase_dom"/>
</dbReference>
<evidence type="ECO:0000256" key="5">
    <source>
        <dbReference type="ARBA" id="ARBA00022490"/>
    </source>
</evidence>
<feature type="domain" description="PAS" evidence="23">
    <location>
        <begin position="110"/>
        <end position="158"/>
    </location>
</feature>
<dbReference type="SMART" id="SM00220">
    <property type="entry name" value="S_TKc"/>
    <property type="match status" value="1"/>
</dbReference>
<dbReference type="FunFam" id="1.10.510.10:FF:000351">
    <property type="entry name" value="PAS domain-containing serine/threonine-protein kinase"/>
    <property type="match status" value="1"/>
</dbReference>
<comment type="function">
    <text evidence="18">Serine/threonine-protein kinase involved in energy homeostasis and protein translation. Phosphorylates EEF1A1, GYS1, PDX1 and RPS6. Probably plays a role under changing environmental conditions (oxygen, glucose, nutrition), rather than under standard conditions. Acts as a sensor involved in energy homeostasis: regulates glycogen synthase synthesis by mediating phosphorylation of GYS1, leading to GYS1 inactivation. May be involved in glucose-stimulated insulin production in pancreas and regulation of glucagon secretion by glucose in alpha cells; however such data require additional evidences. May play a role in regulation of protein translation by phosphorylating EEF1A1, leading to increase translation efficiency. May also participate in respiratory regulation.</text>
</comment>
<reference evidence="24" key="3">
    <citation type="submission" date="2025-09" db="UniProtKB">
        <authorList>
            <consortium name="Ensembl"/>
        </authorList>
    </citation>
    <scope>IDENTIFICATION</scope>
</reference>
<keyword evidence="25" id="KW-1185">Reference proteome</keyword>
<dbReference type="eggNOG" id="KOG0583">
    <property type="taxonomic scope" value="Eukaryota"/>
</dbReference>
<dbReference type="OrthoDB" id="10252171at2759"/>
<feature type="compositionally biased region" description="Polar residues" evidence="21">
    <location>
        <begin position="1412"/>
        <end position="1428"/>
    </location>
</feature>
<dbReference type="SUPFAM" id="SSF56112">
    <property type="entry name" value="Protein kinase-like (PK-like)"/>
    <property type="match status" value="1"/>
</dbReference>
<dbReference type="InterPro" id="IPR013767">
    <property type="entry name" value="PAS_fold"/>
</dbReference>
<keyword evidence="6" id="KW-0723">Serine/threonine-protein kinase</keyword>
<dbReference type="GO" id="GO:0004674">
    <property type="term" value="F:protein serine/threonine kinase activity"/>
    <property type="evidence" value="ECO:0000318"/>
    <property type="project" value="GO_Central"/>
</dbReference>
<dbReference type="CDD" id="cd14004">
    <property type="entry name" value="STKc_PASK"/>
    <property type="match status" value="1"/>
</dbReference>
<evidence type="ECO:0000256" key="7">
    <source>
        <dbReference type="ARBA" id="ARBA00022553"/>
    </source>
</evidence>
<protein>
    <recommendedName>
        <fullName evidence="19">PAS domain-containing serine/threonine-protein kinase</fullName>
        <ecNumber evidence="4">2.7.11.1</ecNumber>
    </recommendedName>
</protein>
<dbReference type="Bgee" id="ENSACAG00000001962">
    <property type="expression patterns" value="Expressed in forelimb bud and 9 other cell types or tissues"/>
</dbReference>
<dbReference type="PROSITE" id="PS50112">
    <property type="entry name" value="PAS"/>
    <property type="match status" value="1"/>
</dbReference>
<name>G1KA32_ANOCA</name>
<evidence type="ECO:0000256" key="14">
    <source>
        <dbReference type="ARBA" id="ARBA00023121"/>
    </source>
</evidence>
<comment type="catalytic activity">
    <reaction evidence="17">
        <text>L-seryl-[protein] + ATP = O-phospho-L-seryl-[protein] + ADP + H(+)</text>
        <dbReference type="Rhea" id="RHEA:17989"/>
        <dbReference type="Rhea" id="RHEA-COMP:9863"/>
        <dbReference type="Rhea" id="RHEA-COMP:11604"/>
        <dbReference type="ChEBI" id="CHEBI:15378"/>
        <dbReference type="ChEBI" id="CHEBI:29999"/>
        <dbReference type="ChEBI" id="CHEBI:30616"/>
        <dbReference type="ChEBI" id="CHEBI:83421"/>
        <dbReference type="ChEBI" id="CHEBI:456216"/>
        <dbReference type="EC" id="2.7.11.1"/>
    </reaction>
</comment>
<dbReference type="GO" id="GO:0035091">
    <property type="term" value="F:phosphatidylinositol binding"/>
    <property type="evidence" value="ECO:0007669"/>
    <property type="project" value="Ensembl"/>
</dbReference>
<dbReference type="PROSITE" id="PS00107">
    <property type="entry name" value="PROTEIN_KINASE_ATP"/>
    <property type="match status" value="1"/>
</dbReference>
<comment type="catalytic activity">
    <reaction evidence="16">
        <text>L-threonyl-[protein] + ATP = O-phospho-L-threonyl-[protein] + ADP + H(+)</text>
        <dbReference type="Rhea" id="RHEA:46608"/>
        <dbReference type="Rhea" id="RHEA-COMP:11060"/>
        <dbReference type="Rhea" id="RHEA-COMP:11605"/>
        <dbReference type="ChEBI" id="CHEBI:15378"/>
        <dbReference type="ChEBI" id="CHEBI:30013"/>
        <dbReference type="ChEBI" id="CHEBI:30616"/>
        <dbReference type="ChEBI" id="CHEBI:61977"/>
        <dbReference type="ChEBI" id="CHEBI:456216"/>
        <dbReference type="EC" id="2.7.11.1"/>
    </reaction>
</comment>
<keyword evidence="14" id="KW-0446">Lipid-binding</keyword>
<dbReference type="Gene3D" id="3.30.200.20">
    <property type="entry name" value="Phosphorylase Kinase, domain 1"/>
    <property type="match status" value="1"/>
</dbReference>
<evidence type="ECO:0000256" key="18">
    <source>
        <dbReference type="ARBA" id="ARBA00053825"/>
    </source>
</evidence>
<dbReference type="eggNOG" id="KOG1152">
    <property type="taxonomic scope" value="Eukaryota"/>
</dbReference>
<dbReference type="InterPro" id="IPR000014">
    <property type="entry name" value="PAS"/>
</dbReference>
<dbReference type="GO" id="GO:0035556">
    <property type="term" value="P:intracellular signal transduction"/>
    <property type="evidence" value="ECO:0000318"/>
    <property type="project" value="GO_Central"/>
</dbReference>
<evidence type="ECO:0000313" key="24">
    <source>
        <dbReference type="Ensembl" id="ENSACAP00000001908.4"/>
    </source>
</evidence>
<feature type="binding site" evidence="20">
    <location>
        <position position="1123"/>
    </location>
    <ligand>
        <name>ATP</name>
        <dbReference type="ChEBI" id="CHEBI:30616"/>
    </ligand>
</feature>
<dbReference type="EC" id="2.7.11.1" evidence="4"/>
<dbReference type="KEGG" id="acs:100559449"/>
<proteinExistence type="inferred from homology"/>
<dbReference type="GO" id="GO:0006355">
    <property type="term" value="P:regulation of DNA-templated transcription"/>
    <property type="evidence" value="ECO:0007669"/>
    <property type="project" value="InterPro"/>
</dbReference>
<dbReference type="GO" id="GO:0070092">
    <property type="term" value="P:regulation of glucagon secretion"/>
    <property type="evidence" value="ECO:0007669"/>
    <property type="project" value="Ensembl"/>
</dbReference>
<evidence type="ECO:0000256" key="15">
    <source>
        <dbReference type="ARBA" id="ARBA00023242"/>
    </source>
</evidence>
<evidence type="ECO:0000256" key="9">
    <source>
        <dbReference type="ARBA" id="ARBA00022737"/>
    </source>
</evidence>
<evidence type="ECO:0000256" key="2">
    <source>
        <dbReference type="ARBA" id="ARBA00004496"/>
    </source>
</evidence>
<dbReference type="PROSITE" id="PS00108">
    <property type="entry name" value="PROTEIN_KINASE_ST"/>
    <property type="match status" value="1"/>
</dbReference>
<keyword evidence="8" id="KW-0808">Transferase</keyword>
<keyword evidence="10 20" id="KW-0547">Nucleotide-binding</keyword>
<evidence type="ECO:0000256" key="17">
    <source>
        <dbReference type="ARBA" id="ARBA00048679"/>
    </source>
</evidence>
<dbReference type="SUPFAM" id="SSF55785">
    <property type="entry name" value="PYP-like sensor domain (PAS domain)"/>
    <property type="match status" value="1"/>
</dbReference>
<dbReference type="InterPro" id="IPR035965">
    <property type="entry name" value="PAS-like_dom_sf"/>
</dbReference>
<feature type="region of interest" description="Disordered" evidence="21">
    <location>
        <begin position="1398"/>
        <end position="1428"/>
    </location>
</feature>
<dbReference type="GO" id="GO:0097009">
    <property type="term" value="P:energy homeostasis"/>
    <property type="evidence" value="ECO:0007669"/>
    <property type="project" value="Ensembl"/>
</dbReference>
<evidence type="ECO:0000256" key="8">
    <source>
        <dbReference type="ARBA" id="ARBA00022679"/>
    </source>
</evidence>
<feature type="region of interest" description="Disordered" evidence="21">
    <location>
        <begin position="1"/>
        <end position="21"/>
    </location>
</feature>
<evidence type="ECO:0000256" key="16">
    <source>
        <dbReference type="ARBA" id="ARBA00047899"/>
    </source>
</evidence>
<evidence type="ECO:0000256" key="12">
    <source>
        <dbReference type="ARBA" id="ARBA00022840"/>
    </source>
</evidence>
<keyword evidence="11" id="KW-0418">Kinase</keyword>
<keyword evidence="7" id="KW-0597">Phosphoprotein</keyword>
<dbReference type="InterPro" id="IPR008271">
    <property type="entry name" value="Ser/Thr_kinase_AS"/>
</dbReference>
<comment type="subcellular location">
    <subcellularLocation>
        <location evidence="2">Cytoplasm</location>
    </subcellularLocation>
    <subcellularLocation>
        <location evidence="1">Nucleus</location>
    </subcellularLocation>
</comment>
<dbReference type="STRING" id="28377.ENSACAP00000001908"/>
<keyword evidence="13" id="KW-0007">Acetylation</keyword>
<evidence type="ECO:0000256" key="13">
    <source>
        <dbReference type="ARBA" id="ARBA00022990"/>
    </source>
</evidence>
<evidence type="ECO:0000313" key="25">
    <source>
        <dbReference type="Proteomes" id="UP000001646"/>
    </source>
</evidence>
<dbReference type="GO" id="GO:0043576">
    <property type="term" value="P:regulation of respiratory gaseous exchange"/>
    <property type="evidence" value="ECO:0007669"/>
    <property type="project" value="Ensembl"/>
</dbReference>
<dbReference type="HOGENOM" id="CLU_006086_0_0_1"/>
<evidence type="ECO:0000256" key="11">
    <source>
        <dbReference type="ARBA" id="ARBA00022777"/>
    </source>
</evidence>
<dbReference type="GO" id="GO:0005634">
    <property type="term" value="C:nucleus"/>
    <property type="evidence" value="ECO:0000318"/>
    <property type="project" value="GO_Central"/>
</dbReference>
<dbReference type="FunFam" id="3.30.200.20:FF:000346">
    <property type="entry name" value="PAS domain-containing serine/threonine-protein kinase"/>
    <property type="match status" value="1"/>
</dbReference>
<feature type="region of interest" description="Disordered" evidence="21">
    <location>
        <begin position="462"/>
        <end position="502"/>
    </location>
</feature>